<name>A0ABX3M4F2_9XANT</name>
<dbReference type="Proteomes" id="UP000190018">
    <property type="component" value="Unassembled WGS sequence"/>
</dbReference>
<dbReference type="Pfam" id="PF12161">
    <property type="entry name" value="HsdM_N"/>
    <property type="match status" value="1"/>
</dbReference>
<gene>
    <name evidence="4" type="ORF">Xant_21375</name>
</gene>
<comment type="similarity">
    <text evidence="1">Belongs to the N(4)/N(6)-methyltransferase family.</text>
</comment>
<dbReference type="InterPro" id="IPR022749">
    <property type="entry name" value="D12N6_MeTrfase_N"/>
</dbReference>
<comment type="caution">
    <text evidence="4">The sequence shown here is derived from an EMBL/GenBank/DDBJ whole genome shotgun (WGS) entry which is preliminary data.</text>
</comment>
<evidence type="ECO:0000259" key="3">
    <source>
        <dbReference type="Pfam" id="PF12161"/>
    </source>
</evidence>
<dbReference type="RefSeq" id="WP_208789136.1">
    <property type="nucleotide sequence ID" value="NZ_LOJT01000131.1"/>
</dbReference>
<dbReference type="InterPro" id="IPR029063">
    <property type="entry name" value="SAM-dependent_MTases_sf"/>
</dbReference>
<dbReference type="Gene3D" id="1.20.1260.30">
    <property type="match status" value="1"/>
</dbReference>
<reference evidence="4 5" key="1">
    <citation type="submission" date="2015-12" db="EMBL/GenBank/DDBJ databases">
        <authorList>
            <person name="Bansal K."/>
            <person name="Midha S."/>
            <person name="Patil P.B."/>
        </authorList>
    </citation>
    <scope>NUCLEOTIDE SEQUENCE [LARGE SCALE GENOMIC DNA]</scope>
    <source>
        <strain evidence="4 5">LMG21719</strain>
    </source>
</reference>
<dbReference type="InterPro" id="IPR038333">
    <property type="entry name" value="T1MK-like_N_sf"/>
</dbReference>
<evidence type="ECO:0000313" key="4">
    <source>
        <dbReference type="EMBL" id="OOW67310.1"/>
    </source>
</evidence>
<organism evidence="4 5">
    <name type="scientific">Xanthomonas cissicola</name>
    <dbReference type="NCBI Taxonomy" id="86186"/>
    <lineage>
        <taxon>Bacteria</taxon>
        <taxon>Pseudomonadati</taxon>
        <taxon>Pseudomonadota</taxon>
        <taxon>Gammaproteobacteria</taxon>
        <taxon>Lysobacterales</taxon>
        <taxon>Lysobacteraceae</taxon>
        <taxon>Xanthomonas</taxon>
    </lineage>
</organism>
<evidence type="ECO:0000256" key="1">
    <source>
        <dbReference type="ARBA" id="ARBA00006594"/>
    </source>
</evidence>
<dbReference type="EMBL" id="LOJT01000131">
    <property type="protein sequence ID" value="OOW67310.1"/>
    <property type="molecule type" value="Genomic_DNA"/>
</dbReference>
<protein>
    <recommendedName>
        <fullName evidence="3">N6 adenine-specific DNA methyltransferase N-terminal domain-containing protein</fullName>
    </recommendedName>
</protein>
<proteinExistence type="inferred from homology"/>
<accession>A0ABX3M4F2</accession>
<dbReference type="SUPFAM" id="SSF53335">
    <property type="entry name" value="S-adenosyl-L-methionine-dependent methyltransferases"/>
    <property type="match status" value="1"/>
</dbReference>
<sequence>MANNNEVAYTDTLWKSADALRGQVDAAEYKHVVLGLLFLKYISDSFDARREELKAERAPVACQVWVSAGPL</sequence>
<feature type="domain" description="N6 adenine-specific DNA methyltransferase N-terminal" evidence="3">
    <location>
        <begin position="11"/>
        <end position="56"/>
    </location>
</feature>
<keyword evidence="2" id="KW-0680">Restriction system</keyword>
<evidence type="ECO:0000256" key="2">
    <source>
        <dbReference type="ARBA" id="ARBA00022747"/>
    </source>
</evidence>
<evidence type="ECO:0000313" key="5">
    <source>
        <dbReference type="Proteomes" id="UP000190018"/>
    </source>
</evidence>
<keyword evidence="5" id="KW-1185">Reference proteome</keyword>